<evidence type="ECO:0000313" key="2">
    <source>
        <dbReference type="Proteomes" id="UP001363622"/>
    </source>
</evidence>
<reference evidence="1 2" key="1">
    <citation type="submission" date="2024-04" db="EMBL/GenBank/DDBJ databases">
        <title>Phyllosticta paracitricarpa is synonymous to the EU quarantine fungus P. citricarpa based on phylogenomic analyses.</title>
        <authorList>
            <consortium name="Lawrence Berkeley National Laboratory"/>
            <person name="Van Ingen-Buijs V.A."/>
            <person name="Van Westerhoven A.C."/>
            <person name="Haridas S."/>
            <person name="Skiadas P."/>
            <person name="Martin F."/>
            <person name="Groenewald J.Z."/>
            <person name="Crous P.W."/>
            <person name="Seidl M.F."/>
        </authorList>
    </citation>
    <scope>NUCLEOTIDE SEQUENCE [LARGE SCALE GENOMIC DNA]</scope>
    <source>
        <strain evidence="1 2">CBS 123371</strain>
    </source>
</reference>
<evidence type="ECO:0000313" key="1">
    <source>
        <dbReference type="EMBL" id="KAK7515406.1"/>
    </source>
</evidence>
<sequence>MEHSDCPDGIFVRRSADIELLKSDLYADVKIQVGKTVFKAHKAVEAHINITTLEEPANPAVVRAVLGFLTTATTQPPTTPRRNSGSKLVSAPQQKCFLTWVCWAVLWMQHLERLWGGR</sequence>
<comment type="caution">
    <text evidence="1">The sequence shown here is derived from an EMBL/GenBank/DDBJ whole genome shotgun (WGS) entry which is preliminary data.</text>
</comment>
<keyword evidence="2" id="KW-1185">Reference proteome</keyword>
<evidence type="ECO:0008006" key="3">
    <source>
        <dbReference type="Google" id="ProtNLM"/>
    </source>
</evidence>
<dbReference type="EMBL" id="JBBPHU010000007">
    <property type="protein sequence ID" value="KAK7515406.1"/>
    <property type="molecule type" value="Genomic_DNA"/>
</dbReference>
<dbReference type="Proteomes" id="UP001363622">
    <property type="component" value="Unassembled WGS sequence"/>
</dbReference>
<dbReference type="SUPFAM" id="SSF54695">
    <property type="entry name" value="POZ domain"/>
    <property type="match status" value="1"/>
</dbReference>
<proteinExistence type="predicted"/>
<protein>
    <recommendedName>
        <fullName evidence="3">BTB domain-containing protein</fullName>
    </recommendedName>
</protein>
<gene>
    <name evidence="1" type="ORF">IWZ03DRAFT_360601</name>
</gene>
<name>A0ABR1KI49_9PEZI</name>
<organism evidence="1 2">
    <name type="scientific">Phyllosticta citriasiana</name>
    <dbReference type="NCBI Taxonomy" id="595635"/>
    <lineage>
        <taxon>Eukaryota</taxon>
        <taxon>Fungi</taxon>
        <taxon>Dikarya</taxon>
        <taxon>Ascomycota</taxon>
        <taxon>Pezizomycotina</taxon>
        <taxon>Dothideomycetes</taxon>
        <taxon>Dothideomycetes incertae sedis</taxon>
        <taxon>Botryosphaeriales</taxon>
        <taxon>Phyllostictaceae</taxon>
        <taxon>Phyllosticta</taxon>
    </lineage>
</organism>
<dbReference type="InterPro" id="IPR011333">
    <property type="entry name" value="SKP1/BTB/POZ_sf"/>
</dbReference>
<accession>A0ABR1KI49</accession>